<comment type="caution">
    <text evidence="1">The sequence shown here is derived from an EMBL/GenBank/DDBJ whole genome shotgun (WGS) entry which is preliminary data.</text>
</comment>
<reference evidence="1 2" key="1">
    <citation type="submission" date="2024-09" db="EMBL/GenBank/DDBJ databases">
        <authorList>
            <person name="Sun Q."/>
            <person name="Mori K."/>
        </authorList>
    </citation>
    <scope>NUCLEOTIDE SEQUENCE [LARGE SCALE GENOMIC DNA]</scope>
    <source>
        <strain evidence="1 2">CCM 7759</strain>
    </source>
</reference>
<proteinExistence type="predicted"/>
<dbReference type="RefSeq" id="WP_377469176.1">
    <property type="nucleotide sequence ID" value="NZ_JBHLWN010000026.1"/>
</dbReference>
<accession>A0ABV6DHG8</accession>
<keyword evidence="2" id="KW-1185">Reference proteome</keyword>
<name>A0ABV6DHG8_9BACL</name>
<evidence type="ECO:0000313" key="1">
    <source>
        <dbReference type="EMBL" id="MFC0212093.1"/>
    </source>
</evidence>
<gene>
    <name evidence="1" type="ORF">ACFFK0_06430</name>
</gene>
<sequence length="228" mass="25089">MGIFGGGGLFNGGGFFGGSGGIRGKDPFEREAERRTRKAVEKVATKISPTLGNVVKVVNGVQEAKDDLIYGKQPSLKEILDNDKKIVKNFTPAYGALVYCELGFGSMEHSGIYVGGNRIIDLDGKGNIKKVSLKEFTSHITTLDTDVWVPCDNDGNPIGLSNAGDRAVNILGGKREYNLILDNCHQFASGCITGNFENADNFLWMLKDTFAKTYGYNVVWRKWEWHKK</sequence>
<dbReference type="Proteomes" id="UP001589776">
    <property type="component" value="Unassembled WGS sequence"/>
</dbReference>
<dbReference type="EMBL" id="JBHLWN010000026">
    <property type="protein sequence ID" value="MFC0212093.1"/>
    <property type="molecule type" value="Genomic_DNA"/>
</dbReference>
<evidence type="ECO:0008006" key="3">
    <source>
        <dbReference type="Google" id="ProtNLM"/>
    </source>
</evidence>
<dbReference type="Gene3D" id="3.90.1720.10">
    <property type="entry name" value="endopeptidase domain like (from Nostoc punctiforme)"/>
    <property type="match status" value="1"/>
</dbReference>
<evidence type="ECO:0000313" key="2">
    <source>
        <dbReference type="Proteomes" id="UP001589776"/>
    </source>
</evidence>
<organism evidence="1 2">
    <name type="scientific">Paenibacillus chartarius</name>
    <dbReference type="NCBI Taxonomy" id="747481"/>
    <lineage>
        <taxon>Bacteria</taxon>
        <taxon>Bacillati</taxon>
        <taxon>Bacillota</taxon>
        <taxon>Bacilli</taxon>
        <taxon>Bacillales</taxon>
        <taxon>Paenibacillaceae</taxon>
        <taxon>Paenibacillus</taxon>
    </lineage>
</organism>
<protein>
    <recommendedName>
        <fullName evidence="3">LRAT domain-containing protein</fullName>
    </recommendedName>
</protein>